<reference evidence="1 2" key="1">
    <citation type="submission" date="2016-01" db="EMBL/GenBank/DDBJ databases">
        <authorList>
            <person name="Regsiter A."/>
            <person name="william w."/>
        </authorList>
    </citation>
    <scope>NUCLEOTIDE SEQUENCE [LARGE SCALE GENOMIC DNA]</scope>
    <source>
        <strain evidence="1 2">CFBP 6927</strain>
    </source>
</reference>
<dbReference type="EMBL" id="FBWH01000040">
    <property type="protein sequence ID" value="CUX57198.1"/>
    <property type="molecule type" value="Genomic_DNA"/>
</dbReference>
<evidence type="ECO:0000313" key="1">
    <source>
        <dbReference type="EMBL" id="CUX57198.1"/>
    </source>
</evidence>
<comment type="caution">
    <text evidence="1">The sequence shown here is derived from an EMBL/GenBank/DDBJ whole genome shotgun (WGS) entry which is preliminary data.</text>
</comment>
<accession>A0ABP2BQ79</accession>
<proteinExistence type="predicted"/>
<gene>
    <name evidence="1" type="ORF">AGR13a_Lc140046</name>
</gene>
<keyword evidence="2" id="KW-1185">Reference proteome</keyword>
<name>A0ABP2BQ79_9HYPH</name>
<organism evidence="1 2">
    <name type="scientific">Agrobacterium genomosp. 13 str. CFBP 6927</name>
    <dbReference type="NCBI Taxonomy" id="1183428"/>
    <lineage>
        <taxon>Bacteria</taxon>
        <taxon>Pseudomonadati</taxon>
        <taxon>Pseudomonadota</taxon>
        <taxon>Alphaproteobacteria</taxon>
        <taxon>Hyphomicrobiales</taxon>
        <taxon>Rhizobiaceae</taxon>
        <taxon>Rhizobium/Agrobacterium group</taxon>
        <taxon>Agrobacterium</taxon>
        <taxon>Agrobacterium tumefaciens complex</taxon>
    </lineage>
</organism>
<sequence>MISFGGLVAISSRSLATIAFVSHLIDYEN</sequence>
<dbReference type="Proteomes" id="UP000191812">
    <property type="component" value="Unassembled WGS sequence"/>
</dbReference>
<protein>
    <submittedName>
        <fullName evidence="1">Uncharacterized protein</fullName>
    </submittedName>
</protein>
<evidence type="ECO:0000313" key="2">
    <source>
        <dbReference type="Proteomes" id="UP000191812"/>
    </source>
</evidence>